<name>A0A6N7PSB0_9BACT</name>
<reference evidence="2 3" key="1">
    <citation type="submission" date="2019-10" db="EMBL/GenBank/DDBJ databases">
        <title>A soil myxobacterium in the family Polyangiaceae.</title>
        <authorList>
            <person name="Li Y."/>
            <person name="Wang J."/>
        </authorList>
    </citation>
    <scope>NUCLEOTIDE SEQUENCE [LARGE SCALE GENOMIC DNA]</scope>
    <source>
        <strain evidence="2 3">DSM 14734</strain>
    </source>
</reference>
<comment type="caution">
    <text evidence="2">The sequence shown here is derived from an EMBL/GenBank/DDBJ whole genome shotgun (WGS) entry which is preliminary data.</text>
</comment>
<keyword evidence="1" id="KW-0732">Signal</keyword>
<protein>
    <submittedName>
        <fullName evidence="2">Uncharacterized protein</fullName>
    </submittedName>
</protein>
<proteinExistence type="predicted"/>
<feature type="signal peptide" evidence="1">
    <location>
        <begin position="1"/>
        <end position="29"/>
    </location>
</feature>
<dbReference type="OrthoDB" id="5493672at2"/>
<keyword evidence="3" id="KW-1185">Reference proteome</keyword>
<organism evidence="2 3">
    <name type="scientific">Polyangium spumosum</name>
    <dbReference type="NCBI Taxonomy" id="889282"/>
    <lineage>
        <taxon>Bacteria</taxon>
        <taxon>Pseudomonadati</taxon>
        <taxon>Myxococcota</taxon>
        <taxon>Polyangia</taxon>
        <taxon>Polyangiales</taxon>
        <taxon>Polyangiaceae</taxon>
        <taxon>Polyangium</taxon>
    </lineage>
</organism>
<evidence type="ECO:0000313" key="2">
    <source>
        <dbReference type="EMBL" id="MRG93706.1"/>
    </source>
</evidence>
<dbReference type="EMBL" id="WJIE01000005">
    <property type="protein sequence ID" value="MRG93706.1"/>
    <property type="molecule type" value="Genomic_DNA"/>
</dbReference>
<feature type="chain" id="PRO_5027030976" evidence="1">
    <location>
        <begin position="30"/>
        <end position="313"/>
    </location>
</feature>
<dbReference type="RefSeq" id="WP_153820571.1">
    <property type="nucleotide sequence ID" value="NZ_WJIE01000005.1"/>
</dbReference>
<accession>A0A6N7PSB0</accession>
<evidence type="ECO:0000256" key="1">
    <source>
        <dbReference type="SAM" id="SignalP"/>
    </source>
</evidence>
<dbReference type="AlphaFoldDB" id="A0A6N7PSB0"/>
<sequence>MTTKLAHLVSRYGFVGALLASASVLPACGGEPVDFEENVGEGEQAIGATGTNNLPPFVVDSDPLKRSVTNSFGITSSTNPDPLPLCKGNTVTGTGCTMKPEWESWMAGDPTNRAPTMKGIAKCAVASGFTISTNDGAQTFEGQWELYPNWTTNRLTGEDKRERISSCLLSLLNGNNQELHICIIGPGGAPFSTPCGDSNTTLREGGFYGNLFAADPTAYVAGPDTADPVDSGRACFGSQGSYCCAENDTSCDHRIVLTGAILGSPDQNFANKRCNAELVDAGGGLRYCPSFHSTREPGRSYTNVFTTFVPPVE</sequence>
<gene>
    <name evidence="2" type="ORF">GF068_17575</name>
</gene>
<dbReference type="Proteomes" id="UP000440224">
    <property type="component" value="Unassembled WGS sequence"/>
</dbReference>
<evidence type="ECO:0000313" key="3">
    <source>
        <dbReference type="Proteomes" id="UP000440224"/>
    </source>
</evidence>